<feature type="compositionally biased region" description="Basic and acidic residues" evidence="1">
    <location>
        <begin position="72"/>
        <end position="93"/>
    </location>
</feature>
<feature type="compositionally biased region" description="Basic residues" evidence="1">
    <location>
        <begin position="152"/>
        <end position="164"/>
    </location>
</feature>
<feature type="region of interest" description="Disordered" evidence="1">
    <location>
        <begin position="30"/>
        <end position="164"/>
    </location>
</feature>
<dbReference type="RefSeq" id="WP_245032974.1">
    <property type="nucleotide sequence ID" value="NZ_CP095075.1"/>
</dbReference>
<keyword evidence="2" id="KW-0472">Membrane</keyword>
<feature type="compositionally biased region" description="Polar residues" evidence="1">
    <location>
        <begin position="119"/>
        <end position="131"/>
    </location>
</feature>
<evidence type="ECO:0000313" key="3">
    <source>
        <dbReference type="EMBL" id="UOR12272.1"/>
    </source>
</evidence>
<dbReference type="EMBL" id="CP095075">
    <property type="protein sequence ID" value="UOR12272.1"/>
    <property type="molecule type" value="Genomic_DNA"/>
</dbReference>
<keyword evidence="4" id="KW-1185">Reference proteome</keyword>
<protein>
    <submittedName>
        <fullName evidence="3">Uncharacterized protein</fullName>
    </submittedName>
</protein>
<evidence type="ECO:0000313" key="4">
    <source>
        <dbReference type="Proteomes" id="UP000830326"/>
    </source>
</evidence>
<dbReference type="Proteomes" id="UP000830326">
    <property type="component" value="Chromosome"/>
</dbReference>
<name>A0ABY4HC69_9BACI</name>
<evidence type="ECO:0000256" key="1">
    <source>
        <dbReference type="SAM" id="MobiDB-lite"/>
    </source>
</evidence>
<gene>
    <name evidence="3" type="ORF">MUO15_01670</name>
</gene>
<evidence type="ECO:0000256" key="2">
    <source>
        <dbReference type="SAM" id="Phobius"/>
    </source>
</evidence>
<feature type="compositionally biased region" description="Low complexity" evidence="1">
    <location>
        <begin position="40"/>
        <end position="60"/>
    </location>
</feature>
<keyword evidence="2" id="KW-1133">Transmembrane helix</keyword>
<sequence>MGDILELLFSNIVILAAVIGGIISFVSGLNKKEKEKSKQPKQPSSPLSTSSQQPSTNQEPEQMKESASTSDGRMKEYYEEKQKRLDEIREYQKKRGQRSTPSSQTNEELDQHADDEQAGSVNKKSAFSHSNQWDKKRLADGIIMSEVLGPPRAHRPHRSHPRKR</sequence>
<reference evidence="3" key="1">
    <citation type="submission" date="2022-04" db="EMBL/GenBank/DDBJ databases">
        <title>Halobacillus sp. isolated from saltern.</title>
        <authorList>
            <person name="Won M."/>
            <person name="Lee C.-M."/>
            <person name="Woen H.-Y."/>
            <person name="Kwon S.-W."/>
        </authorList>
    </citation>
    <scope>NUCLEOTIDE SEQUENCE</scope>
    <source>
        <strain evidence="3">SSHM10-5</strain>
    </source>
</reference>
<feature type="transmembrane region" description="Helical" evidence="2">
    <location>
        <begin position="12"/>
        <end position="29"/>
    </location>
</feature>
<accession>A0ABY4HC69</accession>
<proteinExistence type="predicted"/>
<keyword evidence="2" id="KW-0812">Transmembrane</keyword>
<organism evidence="3 4">
    <name type="scientific">Halobacillus amylolyticus</name>
    <dbReference type="NCBI Taxonomy" id="2932259"/>
    <lineage>
        <taxon>Bacteria</taxon>
        <taxon>Bacillati</taxon>
        <taxon>Bacillota</taxon>
        <taxon>Bacilli</taxon>
        <taxon>Bacillales</taxon>
        <taxon>Bacillaceae</taxon>
        <taxon>Halobacillus</taxon>
    </lineage>
</organism>